<dbReference type="PANTHER" id="PTHR23275:SF100">
    <property type="entry name" value="EGF-LIKE DOMAIN-CONTAINING PROTEIN"/>
    <property type="match status" value="1"/>
</dbReference>
<organism evidence="4 5">
    <name type="scientific">Tetrahymena thermophila (strain SB210)</name>
    <dbReference type="NCBI Taxonomy" id="312017"/>
    <lineage>
        <taxon>Eukaryota</taxon>
        <taxon>Sar</taxon>
        <taxon>Alveolata</taxon>
        <taxon>Ciliophora</taxon>
        <taxon>Intramacronucleata</taxon>
        <taxon>Oligohymenophorea</taxon>
        <taxon>Hymenostomatida</taxon>
        <taxon>Tetrahymenina</taxon>
        <taxon>Tetrahymenidae</taxon>
        <taxon>Tetrahymena</taxon>
    </lineage>
</organism>
<evidence type="ECO:0000313" key="4">
    <source>
        <dbReference type="EMBL" id="EAR96336.2"/>
    </source>
</evidence>
<dbReference type="PANTHER" id="PTHR23275">
    <property type="entry name" value="CABRIOLET.-RELATED"/>
    <property type="match status" value="1"/>
</dbReference>
<dbReference type="InterPro" id="IPR000742">
    <property type="entry name" value="EGF"/>
</dbReference>
<evidence type="ECO:0000256" key="2">
    <source>
        <dbReference type="SAM" id="SignalP"/>
    </source>
</evidence>
<feature type="transmembrane region" description="Helical" evidence="1">
    <location>
        <begin position="1389"/>
        <end position="1410"/>
    </location>
</feature>
<dbReference type="InterPro" id="IPR009030">
    <property type="entry name" value="Growth_fac_rcpt_cys_sf"/>
</dbReference>
<name>I7M7Z8_TETTS</name>
<feature type="transmembrane region" description="Helical" evidence="1">
    <location>
        <begin position="1687"/>
        <end position="1715"/>
    </location>
</feature>
<evidence type="ECO:0000313" key="5">
    <source>
        <dbReference type="Proteomes" id="UP000009168"/>
    </source>
</evidence>
<feature type="transmembrane region" description="Helical" evidence="1">
    <location>
        <begin position="1727"/>
        <end position="1747"/>
    </location>
</feature>
<feature type="transmembrane region" description="Helical" evidence="1">
    <location>
        <begin position="1759"/>
        <end position="1781"/>
    </location>
</feature>
<proteinExistence type="predicted"/>
<feature type="chain" id="PRO_5003712294" evidence="2">
    <location>
        <begin position="27"/>
        <end position="1802"/>
    </location>
</feature>
<gene>
    <name evidence="4" type="ORF">TTHERM_00189050</name>
</gene>
<keyword evidence="1 4" id="KW-0812">Transmembrane</keyword>
<dbReference type="InterPro" id="IPR052798">
    <property type="entry name" value="Giardia_VSA"/>
</dbReference>
<protein>
    <submittedName>
        <fullName evidence="4">Transmembrane protein, putative</fullName>
    </submittedName>
</protein>
<feature type="transmembrane region" description="Helical" evidence="1">
    <location>
        <begin position="1657"/>
        <end position="1675"/>
    </location>
</feature>
<keyword evidence="1" id="KW-0472">Membrane</keyword>
<dbReference type="GeneID" id="7830840"/>
<evidence type="ECO:0000259" key="3">
    <source>
        <dbReference type="PROSITE" id="PS00022"/>
    </source>
</evidence>
<dbReference type="Proteomes" id="UP000009168">
    <property type="component" value="Unassembled WGS sequence"/>
</dbReference>
<keyword evidence="1" id="KW-1133">Transmembrane helix</keyword>
<keyword evidence="2" id="KW-0732">Signal</keyword>
<reference evidence="5" key="1">
    <citation type="journal article" date="2006" name="PLoS Biol.">
        <title>Macronuclear genome sequence of the ciliate Tetrahymena thermophila, a model eukaryote.</title>
        <authorList>
            <person name="Eisen J.A."/>
            <person name="Coyne R.S."/>
            <person name="Wu M."/>
            <person name="Wu D."/>
            <person name="Thiagarajan M."/>
            <person name="Wortman J.R."/>
            <person name="Badger J.H."/>
            <person name="Ren Q."/>
            <person name="Amedeo P."/>
            <person name="Jones K.M."/>
            <person name="Tallon L.J."/>
            <person name="Delcher A.L."/>
            <person name="Salzberg S.L."/>
            <person name="Silva J.C."/>
            <person name="Haas B.J."/>
            <person name="Majoros W.H."/>
            <person name="Farzad M."/>
            <person name="Carlton J.M."/>
            <person name="Smith R.K. Jr."/>
            <person name="Garg J."/>
            <person name="Pearlman R.E."/>
            <person name="Karrer K.M."/>
            <person name="Sun L."/>
            <person name="Manning G."/>
            <person name="Elde N.C."/>
            <person name="Turkewitz A.P."/>
            <person name="Asai D.J."/>
            <person name="Wilkes D.E."/>
            <person name="Wang Y."/>
            <person name="Cai H."/>
            <person name="Collins K."/>
            <person name="Stewart B.A."/>
            <person name="Lee S.R."/>
            <person name="Wilamowska K."/>
            <person name="Weinberg Z."/>
            <person name="Ruzzo W.L."/>
            <person name="Wloga D."/>
            <person name="Gaertig J."/>
            <person name="Frankel J."/>
            <person name="Tsao C.-C."/>
            <person name="Gorovsky M.A."/>
            <person name="Keeling P.J."/>
            <person name="Waller R.F."/>
            <person name="Patron N.J."/>
            <person name="Cherry J.M."/>
            <person name="Stover N.A."/>
            <person name="Krieger C.J."/>
            <person name="del Toro C."/>
            <person name="Ryder H.F."/>
            <person name="Williamson S.C."/>
            <person name="Barbeau R.A."/>
            <person name="Hamilton E.P."/>
            <person name="Orias E."/>
        </authorList>
    </citation>
    <scope>NUCLEOTIDE SEQUENCE [LARGE SCALE GENOMIC DNA]</scope>
    <source>
        <strain evidence="5">SB210</strain>
    </source>
</reference>
<dbReference type="SUPFAM" id="SSF57184">
    <property type="entry name" value="Growth factor receptor domain"/>
    <property type="match status" value="4"/>
</dbReference>
<feature type="domain" description="EGF-like" evidence="3">
    <location>
        <begin position="1053"/>
        <end position="1064"/>
    </location>
</feature>
<dbReference type="SMART" id="SM00261">
    <property type="entry name" value="FU"/>
    <property type="match status" value="8"/>
</dbReference>
<dbReference type="OrthoDB" id="5874482at2759"/>
<evidence type="ECO:0000256" key="1">
    <source>
        <dbReference type="SAM" id="Phobius"/>
    </source>
</evidence>
<dbReference type="eggNOG" id="KOG3525">
    <property type="taxonomic scope" value="Eukaryota"/>
</dbReference>
<keyword evidence="5" id="KW-1185">Reference proteome</keyword>
<accession>I7M7Z8</accession>
<sequence>MITLNSFNDILIKLIITTFCTAVVDAFDIIDSSCLAFPFCQICSTSSCLICIEGYQLSQDNLCQLNTNIQNKYPKIGFYFDTLSQQLQLCHPSCEMCRGPYQFQCLGCIQGYQEIISYSDMFYCIKCEVSNCSRCDTDGKCLECIPQFYLDQNSNQCTQCQTQNCQICSSVSTCVQCSKGYILSGSGNQCNIESVNAICQIQRCKSCNKEGQCNLCQDGFFLQNGLCKQCQQPCLTCQDESTSCKSCQRDAYKDYYLQGTQCVMSCNHQFYASKQLGRCVECSSAIEGCLTCLDQFTCTSCIDSINYTIQNNKCVRKCKPNQFVLMNSLQQIKSLQQRRLWELDQDSVINSCQNCSPEINSVCKQCIGLPTYCEICQDGYFIYNGKCLNSCPPKTYSLTKSKLKKCFDCMEGCKQCINGNTCLQCEDSFQSNSNQQCQIKYQYALSNQPIKCLQNQVFFNGFCMPSCPSGTIPFKNKCQAYDSCEIISFDIGQQIAVCQKCKDSSKFIYQGYCLSQCPRFLNTASANGICLPKCDSDSLTLLQDYSFPQCVKECPLNSIISGYQELNQQYCIQTSCKLGEYFDTIDYFSSENKDSKQMCKQCHPSCLTCNGPTQYDCIECTTGLVFQEYYLNNDLNPLLMQTRVNYANSTVTTKASIRICQNNCNYGYQKSFNGVCIKCQDLIQCLKCPSFSYINGNKCQDSCQSDPSLIEKIDTKSFSNDFCDQRPGLVLYVSCSKKIGNICLSAKFLTIQAIAQISSFNNNQSSLVCNTSQKFQLIVQFDDNLNLYNITGFNPQIQKFSVSCSLKDQNKQLYGASTKIIEFLGNFTGDFSISTDKANSQYDQINFNLSNFRIPNLLNNQLNFSVQVSTKYIDLSGKEQIFDIFQANQYLNSNFLPQYRNQNLSLSSNFSFPLFNFNQQLQIKAEIFSIVQGERINSFYSKYITVYSNNQNMNNSKIIVQYNKQETVKQIISYILTNYSDTSLNDFSSIYQINDILNYTSNNVSSDIEVQRDVNILKSYNYGFNQQFIGCDSNITCNNQGKCGLNRNYYTMCECFDNYIGEGCSWQNNQLFTNALQYVEQFTTNLLISQMAPYNISMLELKYSILLTLMKSRQIFTQTSFQNIYTILYQLDSDMLNQLSLSGIQNILEIYSYLIDLARQFNLMKQISGNIVNLIEKTVITYFRKVQGNMTFESSNLYIQFQYIYNSNKDLTIPFTQNLKFILKFKKRQLQQTQFQFNKYYLVSFNLPSDVFITNPIENQFANNNNVIVALSPVTTNRLLYTDQNGMVHQEQNLFFSLDASLKGPQGKAIKFSPECYIFTNNLTYLDTISNLNFERINDFSQLQCENIGFNSTFIGLQLSQDYINSIDSSQENNKNNILQSISDDGDSFYSLKVGLIASFIIISHMMFFFTKFFCKGKTLIYTCILTKQSDETAIPNQSNVQSNTQKQEIQQKNQFNCTNIKEQMNQINIIKDKDQLNSNQNKIQNKYIKRKESLRIIAGIKMDTSQDFKQQQQQDQQQQYQIKQRDVPLIQEVCLQPQIISQIVEKPIQINNQNIQSLSNCSMSPDSIQIVFQNNFIHQNQNKETIKQSNTFSIVSNNAEQNQQSIQVNQNTSPKQDNIIKISNNQIFDKIFFYHSFTCFNISFEYCPNYFRVMHFALNYYMIASSNILVLSFLQRYNLEQIDQVIVSVIFGMAFTYLISFLVLLIFQAIFRFLKSENKLSNLQLFQYYLVFAILFAVGSVIISYSSSESSSYSVLSYIISIIISISLAIILESISLLFLKYHKSQRILQLIRYRSLDFQK</sequence>
<dbReference type="RefSeq" id="XP_001016581.2">
    <property type="nucleotide sequence ID" value="XM_001016581.2"/>
</dbReference>
<dbReference type="Gene3D" id="2.10.220.10">
    <property type="entry name" value="Hormone Receptor, Insulin-like Growth Factor Receptor 1, Chain A, domain 2"/>
    <property type="match status" value="2"/>
</dbReference>
<dbReference type="InParanoid" id="I7M7Z8"/>
<dbReference type="InterPro" id="IPR006212">
    <property type="entry name" value="Furin_repeat"/>
</dbReference>
<dbReference type="EMBL" id="GG662693">
    <property type="protein sequence ID" value="EAR96336.2"/>
    <property type="molecule type" value="Genomic_DNA"/>
</dbReference>
<dbReference type="CDD" id="cd00064">
    <property type="entry name" value="FU"/>
    <property type="match status" value="2"/>
</dbReference>
<dbReference type="KEGG" id="tet:TTHERM_00189050"/>
<dbReference type="SMART" id="SM00181">
    <property type="entry name" value="EGF"/>
    <property type="match status" value="9"/>
</dbReference>
<feature type="signal peptide" evidence="2">
    <location>
        <begin position="1"/>
        <end position="26"/>
    </location>
</feature>
<dbReference type="PROSITE" id="PS00022">
    <property type="entry name" value="EGF_1"/>
    <property type="match status" value="1"/>
</dbReference>